<name>A0AAV4UXU9_CAEEX</name>
<organism evidence="1 2">
    <name type="scientific">Caerostris extrusa</name>
    <name type="common">Bark spider</name>
    <name type="synonym">Caerostris bankana</name>
    <dbReference type="NCBI Taxonomy" id="172846"/>
    <lineage>
        <taxon>Eukaryota</taxon>
        <taxon>Metazoa</taxon>
        <taxon>Ecdysozoa</taxon>
        <taxon>Arthropoda</taxon>
        <taxon>Chelicerata</taxon>
        <taxon>Arachnida</taxon>
        <taxon>Araneae</taxon>
        <taxon>Araneomorphae</taxon>
        <taxon>Entelegynae</taxon>
        <taxon>Araneoidea</taxon>
        <taxon>Araneidae</taxon>
        <taxon>Caerostris</taxon>
    </lineage>
</organism>
<keyword evidence="2" id="KW-1185">Reference proteome</keyword>
<gene>
    <name evidence="1" type="ORF">CEXT_309941</name>
</gene>
<evidence type="ECO:0000313" key="1">
    <source>
        <dbReference type="EMBL" id="GIY62800.1"/>
    </source>
</evidence>
<comment type="caution">
    <text evidence="1">The sequence shown here is derived from an EMBL/GenBank/DDBJ whole genome shotgun (WGS) entry which is preliminary data.</text>
</comment>
<reference evidence="1 2" key="1">
    <citation type="submission" date="2021-06" db="EMBL/GenBank/DDBJ databases">
        <title>Caerostris extrusa draft genome.</title>
        <authorList>
            <person name="Kono N."/>
            <person name="Arakawa K."/>
        </authorList>
    </citation>
    <scope>NUCLEOTIDE SEQUENCE [LARGE SCALE GENOMIC DNA]</scope>
</reference>
<evidence type="ECO:0000313" key="2">
    <source>
        <dbReference type="Proteomes" id="UP001054945"/>
    </source>
</evidence>
<dbReference type="EMBL" id="BPLR01013667">
    <property type="protein sequence ID" value="GIY62800.1"/>
    <property type="molecule type" value="Genomic_DNA"/>
</dbReference>
<dbReference type="Proteomes" id="UP001054945">
    <property type="component" value="Unassembled WGS sequence"/>
</dbReference>
<accession>A0AAV4UXU9</accession>
<dbReference type="AlphaFoldDB" id="A0AAV4UXU9"/>
<protein>
    <submittedName>
        <fullName evidence="1">Uncharacterized protein</fullName>
    </submittedName>
</protein>
<sequence length="111" mass="12429">MVLCGRYIKSSQSEISRIDYAELASEKLRASFGFLKIVWNPTELGFGGEIADNKDGACSHIKKFPKRNFPVLIMLELASEKLRSSFGFLKIVWNPTELGFGGEIGMLRNVN</sequence>
<proteinExistence type="predicted"/>